<keyword evidence="3" id="KW-1185">Reference proteome</keyword>
<protein>
    <submittedName>
        <fullName evidence="2">DNA-binding MarR family transcriptional regulator</fullName>
    </submittedName>
</protein>
<dbReference type="SUPFAM" id="SSF46785">
    <property type="entry name" value="Winged helix' DNA-binding domain"/>
    <property type="match status" value="1"/>
</dbReference>
<dbReference type="PRINTS" id="PR00598">
    <property type="entry name" value="HTHMARR"/>
</dbReference>
<gene>
    <name evidence="2" type="ORF">QE408_003880</name>
</gene>
<dbReference type="EMBL" id="JAUTBL010000002">
    <property type="protein sequence ID" value="MDQ1186737.1"/>
    <property type="molecule type" value="Genomic_DNA"/>
</dbReference>
<evidence type="ECO:0000313" key="3">
    <source>
        <dbReference type="Proteomes" id="UP001224781"/>
    </source>
</evidence>
<dbReference type="GO" id="GO:0003677">
    <property type="term" value="F:DNA binding"/>
    <property type="evidence" value="ECO:0007669"/>
    <property type="project" value="UniProtKB-KW"/>
</dbReference>
<reference evidence="2 3" key="1">
    <citation type="submission" date="2023-07" db="EMBL/GenBank/DDBJ databases">
        <title>Functional and genomic diversity of the sorghum phyllosphere microbiome.</title>
        <authorList>
            <person name="Shade A."/>
        </authorList>
    </citation>
    <scope>NUCLEOTIDE SEQUENCE [LARGE SCALE GENOMIC DNA]</scope>
    <source>
        <strain evidence="2 3">SORGH_AS_1126</strain>
    </source>
</reference>
<dbReference type="RefSeq" id="WP_306933913.1">
    <property type="nucleotide sequence ID" value="NZ_JAUTBL010000002.1"/>
</dbReference>
<name>A0ABU0UP38_9HYPH</name>
<sequence length="174" mass="19455">MTLSIAFEQGRAKGKYSETNEPSLGHSKLSKLDVDYSILSEAVLYRLRRAQLAVVGDFNESLLLTYGLRPADFSVLIVVANNSDLKQSDVAEALGIQRANFVAIIDGLEDKGLLARRRSATDRRVHYLEMTEEGNIMLDEILQIWKAHEDKLVGRLGGEKARDQLVGLLRKIED</sequence>
<feature type="domain" description="HTH marR-type" evidence="1">
    <location>
        <begin position="40"/>
        <end position="174"/>
    </location>
</feature>
<dbReference type="Proteomes" id="UP001224781">
    <property type="component" value="Unassembled WGS sequence"/>
</dbReference>
<dbReference type="InterPro" id="IPR000835">
    <property type="entry name" value="HTH_MarR-typ"/>
</dbReference>
<dbReference type="PANTHER" id="PTHR33164:SF89">
    <property type="entry name" value="MARR FAMILY REGULATORY PROTEIN"/>
    <property type="match status" value="1"/>
</dbReference>
<dbReference type="InterPro" id="IPR036388">
    <property type="entry name" value="WH-like_DNA-bd_sf"/>
</dbReference>
<accession>A0ABU0UP38</accession>
<dbReference type="InterPro" id="IPR036390">
    <property type="entry name" value="WH_DNA-bd_sf"/>
</dbReference>
<keyword evidence="2" id="KW-0238">DNA-binding</keyword>
<dbReference type="SMART" id="SM00347">
    <property type="entry name" value="HTH_MARR"/>
    <property type="match status" value="1"/>
</dbReference>
<dbReference type="InterPro" id="IPR039422">
    <property type="entry name" value="MarR/SlyA-like"/>
</dbReference>
<organism evidence="2 3">
    <name type="scientific">Agrobacterium larrymoorei</name>
    <dbReference type="NCBI Taxonomy" id="160699"/>
    <lineage>
        <taxon>Bacteria</taxon>
        <taxon>Pseudomonadati</taxon>
        <taxon>Pseudomonadota</taxon>
        <taxon>Alphaproteobacteria</taxon>
        <taxon>Hyphomicrobiales</taxon>
        <taxon>Rhizobiaceae</taxon>
        <taxon>Rhizobium/Agrobacterium group</taxon>
        <taxon>Agrobacterium</taxon>
    </lineage>
</organism>
<dbReference type="Gene3D" id="1.10.10.10">
    <property type="entry name" value="Winged helix-like DNA-binding domain superfamily/Winged helix DNA-binding domain"/>
    <property type="match status" value="1"/>
</dbReference>
<dbReference type="PROSITE" id="PS50995">
    <property type="entry name" value="HTH_MARR_2"/>
    <property type="match status" value="1"/>
</dbReference>
<evidence type="ECO:0000259" key="1">
    <source>
        <dbReference type="PROSITE" id="PS50995"/>
    </source>
</evidence>
<evidence type="ECO:0000313" key="2">
    <source>
        <dbReference type="EMBL" id="MDQ1186737.1"/>
    </source>
</evidence>
<dbReference type="Pfam" id="PF12802">
    <property type="entry name" value="MarR_2"/>
    <property type="match status" value="1"/>
</dbReference>
<dbReference type="PANTHER" id="PTHR33164">
    <property type="entry name" value="TRANSCRIPTIONAL REGULATOR, MARR FAMILY"/>
    <property type="match status" value="1"/>
</dbReference>
<comment type="caution">
    <text evidence="2">The sequence shown here is derived from an EMBL/GenBank/DDBJ whole genome shotgun (WGS) entry which is preliminary data.</text>
</comment>
<proteinExistence type="predicted"/>